<keyword evidence="2" id="KW-1185">Reference proteome</keyword>
<organism evidence="1 2">
    <name type="scientific">Imbroritus primus</name>
    <dbReference type="NCBI Taxonomy" id="3058603"/>
    <lineage>
        <taxon>Bacteria</taxon>
        <taxon>Pseudomonadati</taxon>
        <taxon>Pseudomonadota</taxon>
        <taxon>Betaproteobacteria</taxon>
        <taxon>Burkholderiales</taxon>
        <taxon>Burkholderiaceae</taxon>
        <taxon>Imbroritus</taxon>
    </lineage>
</organism>
<dbReference type="Proteomes" id="UP000004277">
    <property type="component" value="Unassembled WGS sequence"/>
</dbReference>
<reference evidence="1" key="1">
    <citation type="submission" date="2019-05" db="EMBL/GenBank/DDBJ databases">
        <title>Revised genome assembly of Burkholderiaceae (previously Ralstonia) sp. PBA.</title>
        <authorList>
            <person name="Gan H.M."/>
        </authorList>
    </citation>
    <scope>NUCLEOTIDE SEQUENCE</scope>
    <source>
        <strain evidence="1">PBA</strain>
    </source>
</reference>
<proteinExistence type="predicted"/>
<sequence length="69" mass="7588">MSDFKQTIQRKASFAQTTRAVLWGFFGVRKGAEHDRDMQLNPIHLISAGVIGATILVIVLVLVARHAVS</sequence>
<protein>
    <submittedName>
        <fullName evidence="1">DUF2970 domain-containing protein</fullName>
    </submittedName>
</protein>
<dbReference type="EMBL" id="AKCV02000015">
    <property type="protein sequence ID" value="TMS58368.1"/>
    <property type="molecule type" value="Genomic_DNA"/>
</dbReference>
<accession>A0ACD3SQR0</accession>
<evidence type="ECO:0000313" key="2">
    <source>
        <dbReference type="Proteomes" id="UP000004277"/>
    </source>
</evidence>
<comment type="caution">
    <text evidence="1">The sequence shown here is derived from an EMBL/GenBank/DDBJ whole genome shotgun (WGS) entry which is preliminary data.</text>
</comment>
<name>A0ACD3SQR0_9BURK</name>
<evidence type="ECO:0000313" key="1">
    <source>
        <dbReference type="EMBL" id="TMS58368.1"/>
    </source>
</evidence>
<gene>
    <name evidence="1" type="ORF">MW7_006405</name>
</gene>